<evidence type="ECO:0000313" key="2">
    <source>
        <dbReference type="EMBL" id="VEU23598.1"/>
    </source>
</evidence>
<dbReference type="Pfam" id="PF13472">
    <property type="entry name" value="Lipase_GDSL_2"/>
    <property type="match status" value="1"/>
</dbReference>
<gene>
    <name evidence="2" type="ORF">BRENAR_LOCUS4328</name>
</gene>
<dbReference type="PANTHER" id="PTHR14209">
    <property type="entry name" value="ISOAMYL ACETATE-HYDROLYZING ESTERASE 1"/>
    <property type="match status" value="1"/>
</dbReference>
<dbReference type="AlphaFoldDB" id="A0A448YRR3"/>
<organism evidence="2 3">
    <name type="scientific">Brettanomyces naardenensis</name>
    <name type="common">Yeast</name>
    <dbReference type="NCBI Taxonomy" id="13370"/>
    <lineage>
        <taxon>Eukaryota</taxon>
        <taxon>Fungi</taxon>
        <taxon>Dikarya</taxon>
        <taxon>Ascomycota</taxon>
        <taxon>Saccharomycotina</taxon>
        <taxon>Pichiomycetes</taxon>
        <taxon>Pichiales</taxon>
        <taxon>Pichiaceae</taxon>
        <taxon>Brettanomyces</taxon>
    </lineage>
</organism>
<dbReference type="PANTHER" id="PTHR14209:SF19">
    <property type="entry name" value="ISOAMYL ACETATE-HYDROLYZING ESTERASE 1 HOMOLOG"/>
    <property type="match status" value="1"/>
</dbReference>
<dbReference type="OrthoDB" id="671439at2759"/>
<dbReference type="EMBL" id="CAACVR010000045">
    <property type="protein sequence ID" value="VEU23598.1"/>
    <property type="molecule type" value="Genomic_DNA"/>
</dbReference>
<sequence>MSFEYSLSFPKFVLFGDSITQRAFSPYPLQDVIDDGYTTLEEDPPVADFNLGLQLQRDYVRRMDVLNRGFTGYNSAQYRLMIDKILAIEHDLSYSKIEVATLFLGTNDAAHAPPDGVPYDTFIENMTFIVEQILKRGIKLIIIGPAHHYSDLWNSLNPSDVANGILRDNDTNRKYSDGLRKLATEFQLPFIDLSSIFDHYNKSHNDPEATKRLFFDGIHLNGQGYKIIYDCITQAIETHYPSYSPKNMPTRLPKWVEFDAEKVKGIVIEK</sequence>
<evidence type="ECO:0000259" key="1">
    <source>
        <dbReference type="Pfam" id="PF13472"/>
    </source>
</evidence>
<dbReference type="Proteomes" id="UP000290900">
    <property type="component" value="Unassembled WGS sequence"/>
</dbReference>
<proteinExistence type="predicted"/>
<evidence type="ECO:0000313" key="3">
    <source>
        <dbReference type="Proteomes" id="UP000290900"/>
    </source>
</evidence>
<dbReference type="InterPro" id="IPR036514">
    <property type="entry name" value="SGNH_hydro_sf"/>
</dbReference>
<dbReference type="InterPro" id="IPR013830">
    <property type="entry name" value="SGNH_hydro"/>
</dbReference>
<dbReference type="STRING" id="13370.A0A448YRR3"/>
<protein>
    <submittedName>
        <fullName evidence="2">DEKNAAC104471</fullName>
    </submittedName>
</protein>
<reference evidence="2 3" key="1">
    <citation type="submission" date="2018-12" db="EMBL/GenBank/DDBJ databases">
        <authorList>
            <person name="Tiukova I."/>
            <person name="Dainat J."/>
        </authorList>
    </citation>
    <scope>NUCLEOTIDE SEQUENCE [LARGE SCALE GENOMIC DNA]</scope>
</reference>
<accession>A0A448YRR3</accession>
<dbReference type="InParanoid" id="A0A448YRR3"/>
<name>A0A448YRR3_BRENA</name>
<dbReference type="Gene3D" id="3.40.50.1110">
    <property type="entry name" value="SGNH hydrolase"/>
    <property type="match status" value="1"/>
</dbReference>
<dbReference type="InterPro" id="IPR045136">
    <property type="entry name" value="Iah1-like"/>
</dbReference>
<feature type="domain" description="SGNH hydrolase-type esterase" evidence="1">
    <location>
        <begin position="14"/>
        <end position="227"/>
    </location>
</feature>
<dbReference type="SUPFAM" id="SSF52266">
    <property type="entry name" value="SGNH hydrolase"/>
    <property type="match status" value="1"/>
</dbReference>
<keyword evidence="3" id="KW-1185">Reference proteome</keyword>
<dbReference type="FunCoup" id="A0A448YRR3">
    <property type="interactions" value="244"/>
</dbReference>